<feature type="region of interest" description="Disordered" evidence="1">
    <location>
        <begin position="1"/>
        <end position="118"/>
    </location>
</feature>
<dbReference type="EMBL" id="JASCZI010090760">
    <property type="protein sequence ID" value="MED6146152.1"/>
    <property type="molecule type" value="Genomic_DNA"/>
</dbReference>
<feature type="compositionally biased region" description="Basic and acidic residues" evidence="1">
    <location>
        <begin position="69"/>
        <end position="78"/>
    </location>
</feature>
<feature type="compositionally biased region" description="Polar residues" evidence="1">
    <location>
        <begin position="105"/>
        <end position="117"/>
    </location>
</feature>
<feature type="compositionally biased region" description="Polar residues" evidence="1">
    <location>
        <begin position="26"/>
        <end position="49"/>
    </location>
</feature>
<accession>A0ABU6TBN9</accession>
<sequence>MVPLAPTPPTTQHTNPEPSTVRFDASSGTKISEEAQPSPQKPVQQNKSKATLIVSPIPRRVVSPIIKSQKVDGKSTERIDEDTLPESSSNTSLEVDPQPNREKSQGTSDPSSPQGSDNLLLDLTNLVAELHKAASDIVIEKAIQSNSINKSVQQASPQGTNKAIDEPIIERPATPFNKYSMNKEVVDSLLWLVNLLSNQIDDSVNHEEVENKMKVAAAHFHLHWIPDEAIPIESIPLLVKNLLNTYSNAQKCQNRAVDLGKDLKILDKSTTEYSQINDVEEQKKRLEAPLDRSKQGLSKIDTKLTAIAKQKKETEEHLATIKQEEKDERALYEKFVESQGATKQALEDLLTEYNS</sequence>
<gene>
    <name evidence="2" type="ORF">PIB30_031966</name>
</gene>
<organism evidence="2 3">
    <name type="scientific">Stylosanthes scabra</name>
    <dbReference type="NCBI Taxonomy" id="79078"/>
    <lineage>
        <taxon>Eukaryota</taxon>
        <taxon>Viridiplantae</taxon>
        <taxon>Streptophyta</taxon>
        <taxon>Embryophyta</taxon>
        <taxon>Tracheophyta</taxon>
        <taxon>Spermatophyta</taxon>
        <taxon>Magnoliopsida</taxon>
        <taxon>eudicotyledons</taxon>
        <taxon>Gunneridae</taxon>
        <taxon>Pentapetalae</taxon>
        <taxon>rosids</taxon>
        <taxon>fabids</taxon>
        <taxon>Fabales</taxon>
        <taxon>Fabaceae</taxon>
        <taxon>Papilionoideae</taxon>
        <taxon>50 kb inversion clade</taxon>
        <taxon>dalbergioids sensu lato</taxon>
        <taxon>Dalbergieae</taxon>
        <taxon>Pterocarpus clade</taxon>
        <taxon>Stylosanthes</taxon>
    </lineage>
</organism>
<comment type="caution">
    <text evidence="2">The sequence shown here is derived from an EMBL/GenBank/DDBJ whole genome shotgun (WGS) entry which is preliminary data.</text>
</comment>
<protein>
    <submittedName>
        <fullName evidence="2">Uncharacterized protein</fullName>
    </submittedName>
</protein>
<reference evidence="2 3" key="1">
    <citation type="journal article" date="2023" name="Plants (Basel)">
        <title>Bridging the Gap: Combining Genomics and Transcriptomics Approaches to Understand Stylosanthes scabra, an Orphan Legume from the Brazilian Caatinga.</title>
        <authorList>
            <person name="Ferreira-Neto J.R.C."/>
            <person name="da Silva M.D."/>
            <person name="Binneck E."/>
            <person name="de Melo N.F."/>
            <person name="da Silva R.H."/>
            <person name="de Melo A.L.T.M."/>
            <person name="Pandolfi V."/>
            <person name="Bustamante F.O."/>
            <person name="Brasileiro-Vidal A.C."/>
            <person name="Benko-Iseppon A.M."/>
        </authorList>
    </citation>
    <scope>NUCLEOTIDE SEQUENCE [LARGE SCALE GENOMIC DNA]</scope>
    <source>
        <tissue evidence="2">Leaves</tissue>
    </source>
</reference>
<dbReference type="Proteomes" id="UP001341840">
    <property type="component" value="Unassembled WGS sequence"/>
</dbReference>
<evidence type="ECO:0000313" key="3">
    <source>
        <dbReference type="Proteomes" id="UP001341840"/>
    </source>
</evidence>
<evidence type="ECO:0000256" key="1">
    <source>
        <dbReference type="SAM" id="MobiDB-lite"/>
    </source>
</evidence>
<keyword evidence="3" id="KW-1185">Reference proteome</keyword>
<evidence type="ECO:0000313" key="2">
    <source>
        <dbReference type="EMBL" id="MED6146152.1"/>
    </source>
</evidence>
<name>A0ABU6TBN9_9FABA</name>
<proteinExistence type="predicted"/>